<keyword evidence="5" id="KW-1185">Reference proteome</keyword>
<feature type="transmembrane region" description="Helical" evidence="1">
    <location>
        <begin position="34"/>
        <end position="53"/>
    </location>
</feature>
<dbReference type="EMBL" id="CAJFCV020000006">
    <property type="protein sequence ID" value="CAG9131701.1"/>
    <property type="molecule type" value="Genomic_DNA"/>
</dbReference>
<feature type="transmembrane region" description="Helical" evidence="1">
    <location>
        <begin position="138"/>
        <end position="159"/>
    </location>
</feature>
<evidence type="ECO:0000313" key="2">
    <source>
        <dbReference type="EMBL" id="CAD5235365.1"/>
    </source>
</evidence>
<keyword evidence="1" id="KW-1133">Transmembrane helix</keyword>
<dbReference type="EMBL" id="CAJFDI010000006">
    <property type="protein sequence ID" value="CAD5235365.1"/>
    <property type="molecule type" value="Genomic_DNA"/>
</dbReference>
<evidence type="ECO:0000313" key="3">
    <source>
        <dbReference type="EMBL" id="CAG9131701.1"/>
    </source>
</evidence>
<protein>
    <submittedName>
        <fullName evidence="2">(pine wood nematode) hypothetical protein</fullName>
    </submittedName>
</protein>
<organism evidence="4 6">
    <name type="scientific">Bursaphelenchus xylophilus</name>
    <name type="common">Pinewood nematode worm</name>
    <name type="synonym">Aphelenchoides xylophilus</name>
    <dbReference type="NCBI Taxonomy" id="6326"/>
    <lineage>
        <taxon>Eukaryota</taxon>
        <taxon>Metazoa</taxon>
        <taxon>Ecdysozoa</taxon>
        <taxon>Nematoda</taxon>
        <taxon>Chromadorea</taxon>
        <taxon>Rhabditida</taxon>
        <taxon>Tylenchina</taxon>
        <taxon>Tylenchomorpha</taxon>
        <taxon>Aphelenchoidea</taxon>
        <taxon>Aphelenchoididae</taxon>
        <taxon>Bursaphelenchus</taxon>
    </lineage>
</organism>
<evidence type="ECO:0000313" key="4">
    <source>
        <dbReference type="Proteomes" id="UP000095284"/>
    </source>
</evidence>
<reference evidence="3" key="2">
    <citation type="submission" date="2020-08" db="EMBL/GenBank/DDBJ databases">
        <authorList>
            <person name="Kikuchi T."/>
        </authorList>
    </citation>
    <scope>NUCLEOTIDE SEQUENCE</scope>
    <source>
        <strain evidence="2">Ka4C1</strain>
    </source>
</reference>
<evidence type="ECO:0000313" key="5">
    <source>
        <dbReference type="Proteomes" id="UP000659654"/>
    </source>
</evidence>
<dbReference type="AlphaFoldDB" id="A0A1I7SB23"/>
<dbReference type="Proteomes" id="UP000659654">
    <property type="component" value="Unassembled WGS sequence"/>
</dbReference>
<evidence type="ECO:0000313" key="6">
    <source>
        <dbReference type="WBParaSite" id="BXY_1022000.1"/>
    </source>
</evidence>
<accession>A0A1I7SB23</accession>
<dbReference type="Proteomes" id="UP000582659">
    <property type="component" value="Unassembled WGS sequence"/>
</dbReference>
<gene>
    <name evidence="2" type="ORF">BXYJ_LOCUS15456</name>
</gene>
<dbReference type="WBParaSite" id="BXY_1022000.1">
    <property type="protein sequence ID" value="BXY_1022000.1"/>
    <property type="gene ID" value="BXY_1022000"/>
</dbReference>
<dbReference type="OrthoDB" id="10429328at2759"/>
<name>A0A1I7SB23_BURXY</name>
<feature type="transmembrane region" description="Helical" evidence="1">
    <location>
        <begin position="104"/>
        <end position="126"/>
    </location>
</feature>
<keyword evidence="1" id="KW-0472">Membrane</keyword>
<reference evidence="6" key="1">
    <citation type="submission" date="2016-11" db="UniProtKB">
        <authorList>
            <consortium name="WormBaseParasite"/>
        </authorList>
    </citation>
    <scope>IDENTIFICATION</scope>
</reference>
<dbReference type="Proteomes" id="UP000095284">
    <property type="component" value="Unplaced"/>
</dbReference>
<feature type="transmembrane region" description="Helical" evidence="1">
    <location>
        <begin position="73"/>
        <end position="92"/>
    </location>
</feature>
<sequence>MTERAVQFGVPRDFWYAPKEKCFCNLCHIRTGSVWACVITFAISVAGIIFIIFQRHQLDKLTNLSAIYEHYPLLGAFVLLIFSSILALIGSLSQKKAFYIPHLVVSFFSQIIFMYGVIWFVILLVSKNKENNAHYFDLAWLIGLIIGQVVLIYLLDVIYRDYKYLNRKFG</sequence>
<evidence type="ECO:0000256" key="1">
    <source>
        <dbReference type="SAM" id="Phobius"/>
    </source>
</evidence>
<keyword evidence="1" id="KW-0812">Transmembrane</keyword>
<proteinExistence type="predicted"/>